<protein>
    <recommendedName>
        <fullName evidence="5">Regulator of chromosome condensation</fullName>
    </recommendedName>
</protein>
<dbReference type="SUPFAM" id="SSF50985">
    <property type="entry name" value="RCC1/BLIP-II"/>
    <property type="match status" value="1"/>
</dbReference>
<sequence length="520" mass="55287">MFRRLHTRIIGQGALCGLPASPPAEVFLKTLPPPNEVDAAKYARFKREEEAWQRQPPPAGPTPGEPFFDFVAGAAGHKHFVLLTGEGNAVTVGDNRFGQTAAPNEGGAGGGASPPPASVQGGKGEQRASTDWAPLFIDLAGMFTRDAPASAKRVACGSNFSLIYQKGSRRVIGFGNNHVGQLGAGGKQPVSAAAGFVQWDPQAAWWPSRDARCVVDEIVCGYNHAVARLTDGSLYAFGSNTWGELAIGHTTSPMDPTRIAYFDAKPHMRVRKVAAGNSFTLFLTQDGRVYGCGATNEGQLPPNAFEPVPIPLTRSFQAGGAGEGGSNKLIRIKDVACVGGMAVYVSSHNELLVQGALSQFGVLVPSPRFAAVDQSTVREQFSQLAGRALPADGFAVAQLHPGPSTLLVQYRNGCVAGLGANAEGQLYSRMKTVNGRSINLAPTFAVSELFPVFVPSPAAEVTGRPPWFASGKGFTLLFDNNEVYRVNETTRPIELPPGRRDLLRRSLRHELGARTQVTKS</sequence>
<dbReference type="InterPro" id="IPR000408">
    <property type="entry name" value="Reg_chr_condens"/>
</dbReference>
<evidence type="ECO:0008006" key="5">
    <source>
        <dbReference type="Google" id="ProtNLM"/>
    </source>
</evidence>
<dbReference type="GO" id="GO:0005737">
    <property type="term" value="C:cytoplasm"/>
    <property type="evidence" value="ECO:0007669"/>
    <property type="project" value="TreeGrafter"/>
</dbReference>
<comment type="caution">
    <text evidence="3">The sequence shown here is derived from an EMBL/GenBank/DDBJ whole genome shotgun (WGS) entry which is preliminary data.</text>
</comment>
<proteinExistence type="predicted"/>
<evidence type="ECO:0000256" key="2">
    <source>
        <dbReference type="SAM" id="MobiDB-lite"/>
    </source>
</evidence>
<evidence type="ECO:0000313" key="3">
    <source>
        <dbReference type="EMBL" id="EPY22035.1"/>
    </source>
</evidence>
<dbReference type="OrthoDB" id="277444at2759"/>
<feature type="region of interest" description="Disordered" evidence="2">
    <location>
        <begin position="94"/>
        <end position="126"/>
    </location>
</feature>
<dbReference type="PANTHER" id="PTHR45982:SF1">
    <property type="entry name" value="REGULATOR OF CHROMOSOME CONDENSATION"/>
    <property type="match status" value="1"/>
</dbReference>
<dbReference type="Gene3D" id="2.130.10.30">
    <property type="entry name" value="Regulator of chromosome condensation 1/beta-lactamase-inhibitor protein II"/>
    <property type="match status" value="2"/>
</dbReference>
<dbReference type="Pfam" id="PF13540">
    <property type="entry name" value="RCC1_2"/>
    <property type="match status" value="2"/>
</dbReference>
<feature type="repeat" description="RCC1" evidence="1">
    <location>
        <begin position="232"/>
        <end position="286"/>
    </location>
</feature>
<organism evidence="3 4">
    <name type="scientific">Strigomonas culicis</name>
    <dbReference type="NCBI Taxonomy" id="28005"/>
    <lineage>
        <taxon>Eukaryota</taxon>
        <taxon>Discoba</taxon>
        <taxon>Euglenozoa</taxon>
        <taxon>Kinetoplastea</taxon>
        <taxon>Metakinetoplastina</taxon>
        <taxon>Trypanosomatida</taxon>
        <taxon>Trypanosomatidae</taxon>
        <taxon>Strigomonadinae</taxon>
        <taxon>Strigomonas</taxon>
    </lineage>
</organism>
<dbReference type="InterPro" id="IPR009091">
    <property type="entry name" value="RCC1/BLIP-II"/>
</dbReference>
<dbReference type="GO" id="GO:0005085">
    <property type="term" value="F:guanyl-nucleotide exchange factor activity"/>
    <property type="evidence" value="ECO:0007669"/>
    <property type="project" value="TreeGrafter"/>
</dbReference>
<keyword evidence="4" id="KW-1185">Reference proteome</keyword>
<gene>
    <name evidence="3" type="ORF">STCU_08376</name>
</gene>
<accession>S9VFV8</accession>
<dbReference type="AlphaFoldDB" id="S9VFV8"/>
<dbReference type="PANTHER" id="PTHR45982">
    <property type="entry name" value="REGULATOR OF CHROMOSOME CONDENSATION"/>
    <property type="match status" value="1"/>
</dbReference>
<name>S9VFV8_9TRYP</name>
<evidence type="ECO:0000313" key="4">
    <source>
        <dbReference type="Proteomes" id="UP000015354"/>
    </source>
</evidence>
<dbReference type="PROSITE" id="PS50012">
    <property type="entry name" value="RCC1_3"/>
    <property type="match status" value="2"/>
</dbReference>
<reference evidence="3 4" key="1">
    <citation type="journal article" date="2013" name="PLoS ONE">
        <title>Predicting the Proteins of Angomonas deanei, Strigomonas culicis and Their Respective Endosymbionts Reveals New Aspects of the Trypanosomatidae Family.</title>
        <authorList>
            <person name="Motta M.C."/>
            <person name="Martins A.C."/>
            <person name="de Souza S.S."/>
            <person name="Catta-Preta C.M."/>
            <person name="Silva R."/>
            <person name="Klein C.C."/>
            <person name="de Almeida L.G."/>
            <person name="de Lima Cunha O."/>
            <person name="Ciapina L.P."/>
            <person name="Brocchi M."/>
            <person name="Colabardini A.C."/>
            <person name="de Araujo Lima B."/>
            <person name="Machado C.R."/>
            <person name="de Almeida Soares C.M."/>
            <person name="Probst C.M."/>
            <person name="de Menezes C.B."/>
            <person name="Thompson C.E."/>
            <person name="Bartholomeu D.C."/>
            <person name="Gradia D.F."/>
            <person name="Pavoni D.P."/>
            <person name="Grisard E.C."/>
            <person name="Fantinatti-Garboggini F."/>
            <person name="Marchini F.K."/>
            <person name="Rodrigues-Luiz G.F."/>
            <person name="Wagner G."/>
            <person name="Goldman G.H."/>
            <person name="Fietto J.L."/>
            <person name="Elias M.C."/>
            <person name="Goldman M.H."/>
            <person name="Sagot M.F."/>
            <person name="Pereira M."/>
            <person name="Stoco P.H."/>
            <person name="de Mendonca-Neto R.P."/>
            <person name="Teixeira S.M."/>
            <person name="Maciel T.E."/>
            <person name="de Oliveira Mendes T.A."/>
            <person name="Urmenyi T.P."/>
            <person name="de Souza W."/>
            <person name="Schenkman S."/>
            <person name="de Vasconcelos A.T."/>
        </authorList>
    </citation>
    <scope>NUCLEOTIDE SEQUENCE [LARGE SCALE GENOMIC DNA]</scope>
</reference>
<dbReference type="Proteomes" id="UP000015354">
    <property type="component" value="Unassembled WGS sequence"/>
</dbReference>
<dbReference type="EMBL" id="ATMH01008376">
    <property type="protein sequence ID" value="EPY22035.1"/>
    <property type="molecule type" value="Genomic_DNA"/>
</dbReference>
<evidence type="ECO:0000256" key="1">
    <source>
        <dbReference type="PROSITE-ProRule" id="PRU00235"/>
    </source>
</evidence>
<dbReference type="InterPro" id="IPR051553">
    <property type="entry name" value="Ran_GTPase-activating"/>
</dbReference>
<feature type="repeat" description="RCC1" evidence="1">
    <location>
        <begin position="169"/>
        <end position="231"/>
    </location>
</feature>